<reference evidence="2 3" key="1">
    <citation type="submission" date="2020-07" db="EMBL/GenBank/DDBJ databases">
        <title>Genomic Encyclopedia of Type Strains, Phase IV (KMG-IV): sequencing the most valuable type-strain genomes for metagenomic binning, comparative biology and taxonomic classification.</title>
        <authorList>
            <person name="Goeker M."/>
        </authorList>
    </citation>
    <scope>NUCLEOTIDE SEQUENCE [LARGE SCALE GENOMIC DNA]</scope>
    <source>
        <strain evidence="2 3">DSM 17721</strain>
    </source>
</reference>
<evidence type="ECO:0000313" key="3">
    <source>
        <dbReference type="Proteomes" id="UP000525298"/>
    </source>
</evidence>
<dbReference type="Proteomes" id="UP000525298">
    <property type="component" value="Unassembled WGS sequence"/>
</dbReference>
<proteinExistence type="predicted"/>
<keyword evidence="3" id="KW-1185">Reference proteome</keyword>
<comment type="caution">
    <text evidence="2">The sequence shown here is derived from an EMBL/GenBank/DDBJ whole genome shotgun (WGS) entry which is preliminary data.</text>
</comment>
<keyword evidence="1" id="KW-0732">Signal</keyword>
<evidence type="ECO:0000256" key="1">
    <source>
        <dbReference type="SAM" id="SignalP"/>
    </source>
</evidence>
<accession>A0A7W0C6Q5</accession>
<dbReference type="RefSeq" id="WP_181549811.1">
    <property type="nucleotide sequence ID" value="NZ_JACDUS010000001.1"/>
</dbReference>
<dbReference type="NCBIfam" id="NF040598">
    <property type="entry name" value="Ala_zip_lipo"/>
    <property type="match status" value="1"/>
</dbReference>
<dbReference type="EMBL" id="JACDUS010000001">
    <property type="protein sequence ID" value="MBA2880148.1"/>
    <property type="molecule type" value="Genomic_DNA"/>
</dbReference>
<sequence>MTKSNRKKTVWTLMAAFIAVAALMVSGCATTAQFNELQEQVNANTAKIDQAVGDAEEAKAAAGQSSADAEKYANEAKMAADEAEQAAQKCEAIFNQKMQK</sequence>
<feature type="signal peptide" evidence="1">
    <location>
        <begin position="1"/>
        <end position="31"/>
    </location>
</feature>
<organism evidence="2 3">
    <name type="scientific">Desulfosalsimonas propionicica</name>
    <dbReference type="NCBI Taxonomy" id="332175"/>
    <lineage>
        <taxon>Bacteria</taxon>
        <taxon>Pseudomonadati</taxon>
        <taxon>Thermodesulfobacteriota</taxon>
        <taxon>Desulfobacteria</taxon>
        <taxon>Desulfobacterales</taxon>
        <taxon>Desulfosalsimonadaceae</taxon>
        <taxon>Desulfosalsimonas</taxon>
    </lineage>
</organism>
<dbReference type="PROSITE" id="PS51257">
    <property type="entry name" value="PROKAR_LIPOPROTEIN"/>
    <property type="match status" value="1"/>
</dbReference>
<feature type="chain" id="PRO_5030662554" evidence="1">
    <location>
        <begin position="32"/>
        <end position="100"/>
    </location>
</feature>
<gene>
    <name evidence="2" type="ORF">HNR65_000455</name>
</gene>
<keyword evidence="2" id="KW-0449">Lipoprotein</keyword>
<protein>
    <submittedName>
        <fullName evidence="2">Outer membrane murein-binding lipoprotein Lpp</fullName>
    </submittedName>
</protein>
<evidence type="ECO:0000313" key="2">
    <source>
        <dbReference type="EMBL" id="MBA2880148.1"/>
    </source>
</evidence>
<dbReference type="AlphaFoldDB" id="A0A7W0C6Q5"/>
<name>A0A7W0C6Q5_9BACT</name>